<reference evidence="2 3" key="1">
    <citation type="submission" date="2020-08" db="EMBL/GenBank/DDBJ databases">
        <title>Genomic Encyclopedia of Type Strains, Phase IV (KMG-IV): sequencing the most valuable type-strain genomes for metagenomic binning, comparative biology and taxonomic classification.</title>
        <authorList>
            <person name="Goeker M."/>
        </authorList>
    </citation>
    <scope>NUCLEOTIDE SEQUENCE [LARGE SCALE GENOMIC DNA]</scope>
    <source>
        <strain evidence="2 3">DSM 106739</strain>
    </source>
</reference>
<dbReference type="InterPro" id="IPR046336">
    <property type="entry name" value="Lon_prtase_N_sf"/>
</dbReference>
<evidence type="ECO:0000259" key="1">
    <source>
        <dbReference type="PROSITE" id="PS51787"/>
    </source>
</evidence>
<dbReference type="EMBL" id="JACIET010000002">
    <property type="protein sequence ID" value="MBB4013844.1"/>
    <property type="molecule type" value="Genomic_DNA"/>
</dbReference>
<dbReference type="PROSITE" id="PS51787">
    <property type="entry name" value="LON_N"/>
    <property type="match status" value="1"/>
</dbReference>
<dbReference type="Gene3D" id="2.30.130.40">
    <property type="entry name" value="LON domain-like"/>
    <property type="match status" value="1"/>
</dbReference>
<dbReference type="RefSeq" id="WP_183635761.1">
    <property type="nucleotide sequence ID" value="NZ_BAABLE010000005.1"/>
</dbReference>
<dbReference type="InterPro" id="IPR015947">
    <property type="entry name" value="PUA-like_sf"/>
</dbReference>
<dbReference type="AlphaFoldDB" id="A0A840BMT1"/>
<dbReference type="InterPro" id="IPR003111">
    <property type="entry name" value="Lon_prtase_N"/>
</dbReference>
<keyword evidence="3" id="KW-1185">Reference proteome</keyword>
<dbReference type="SUPFAM" id="SSF88697">
    <property type="entry name" value="PUA domain-like"/>
    <property type="match status" value="1"/>
</dbReference>
<dbReference type="SMART" id="SM00464">
    <property type="entry name" value="LON"/>
    <property type="match status" value="1"/>
</dbReference>
<gene>
    <name evidence="2" type="ORF">GGR36_003190</name>
</gene>
<evidence type="ECO:0000313" key="2">
    <source>
        <dbReference type="EMBL" id="MBB4013844.1"/>
    </source>
</evidence>
<dbReference type="PANTHER" id="PTHR46732:SF8">
    <property type="entry name" value="ATP-DEPENDENT PROTEASE LA (LON) DOMAIN PROTEIN"/>
    <property type="match status" value="1"/>
</dbReference>
<name>A0A840BMT1_9RHOO</name>
<sequence>MSELPADLPLFPLHTVLVPEARQPLKVFEPRYMDMIKACIKDGSAFGVCLIEEGQEVGPPAVPAKVGTSARVVEWDMEQLGILKIVVAGERRFRVAHVATQPDGLLRAVVEWLPEAAPIAPDAALEDTLPLLQAVVADAGLKAIPEPHRFDDANWVGYRYTEILPIPVKAKQKLLELDDPMMRLTIIQQFLVQRGLLTRDT</sequence>
<dbReference type="Gene3D" id="1.10.4060.10">
    <property type="entry name" value="BPP1347 like domain"/>
    <property type="match status" value="1"/>
</dbReference>
<evidence type="ECO:0000313" key="3">
    <source>
        <dbReference type="Proteomes" id="UP000561045"/>
    </source>
</evidence>
<protein>
    <recommendedName>
        <fullName evidence="1">Lon N-terminal domain-containing protein</fullName>
    </recommendedName>
</protein>
<proteinExistence type="predicted"/>
<dbReference type="PANTHER" id="PTHR46732">
    <property type="entry name" value="ATP-DEPENDENT PROTEASE LA (LON) DOMAIN PROTEIN"/>
    <property type="match status" value="1"/>
</dbReference>
<dbReference type="Proteomes" id="UP000561045">
    <property type="component" value="Unassembled WGS sequence"/>
</dbReference>
<dbReference type="Pfam" id="PF02190">
    <property type="entry name" value="LON_substr_bdg"/>
    <property type="match status" value="1"/>
</dbReference>
<comment type="caution">
    <text evidence="2">The sequence shown here is derived from an EMBL/GenBank/DDBJ whole genome shotgun (WGS) entry which is preliminary data.</text>
</comment>
<organism evidence="2 3">
    <name type="scientific">Niveibacterium umoris</name>
    <dbReference type="NCBI Taxonomy" id="1193620"/>
    <lineage>
        <taxon>Bacteria</taxon>
        <taxon>Pseudomonadati</taxon>
        <taxon>Pseudomonadota</taxon>
        <taxon>Betaproteobacteria</taxon>
        <taxon>Rhodocyclales</taxon>
        <taxon>Rhodocyclaceae</taxon>
        <taxon>Niveibacterium</taxon>
    </lineage>
</organism>
<feature type="domain" description="Lon N-terminal" evidence="1">
    <location>
        <begin position="1"/>
        <end position="195"/>
    </location>
</feature>
<accession>A0A840BMT1</accession>